<accession>A0A562T789</accession>
<dbReference type="AlphaFoldDB" id="A0A562T789"/>
<feature type="domain" description="HTH tetR-type" evidence="3">
    <location>
        <begin position="5"/>
        <end position="57"/>
    </location>
</feature>
<organism evidence="4 5">
    <name type="scientific">Chitinophaga japonensis</name>
    <name type="common">Flexibacter japonensis</name>
    <dbReference type="NCBI Taxonomy" id="104662"/>
    <lineage>
        <taxon>Bacteria</taxon>
        <taxon>Pseudomonadati</taxon>
        <taxon>Bacteroidota</taxon>
        <taxon>Chitinophagia</taxon>
        <taxon>Chitinophagales</taxon>
        <taxon>Chitinophagaceae</taxon>
        <taxon>Chitinophaga</taxon>
    </lineage>
</organism>
<gene>
    <name evidence="4" type="ORF">LX66_3439</name>
</gene>
<keyword evidence="5" id="KW-1185">Reference proteome</keyword>
<comment type="caution">
    <text evidence="4">The sequence shown here is derived from an EMBL/GenBank/DDBJ whole genome shotgun (WGS) entry which is preliminary data.</text>
</comment>
<evidence type="ECO:0000313" key="4">
    <source>
        <dbReference type="EMBL" id="TWI89342.1"/>
    </source>
</evidence>
<keyword evidence="1 2" id="KW-0238">DNA-binding</keyword>
<evidence type="ECO:0000256" key="1">
    <source>
        <dbReference type="ARBA" id="ARBA00023125"/>
    </source>
</evidence>
<dbReference type="RefSeq" id="WP_145715602.1">
    <property type="nucleotide sequence ID" value="NZ_BAAAFY010000001.1"/>
</dbReference>
<evidence type="ECO:0000313" key="5">
    <source>
        <dbReference type="Proteomes" id="UP000316778"/>
    </source>
</evidence>
<dbReference type="PANTHER" id="PTHR30328:SF54">
    <property type="entry name" value="HTH-TYPE TRANSCRIPTIONAL REPRESSOR SCO4008"/>
    <property type="match status" value="1"/>
</dbReference>
<dbReference type="InterPro" id="IPR009057">
    <property type="entry name" value="Homeodomain-like_sf"/>
</dbReference>
<dbReference type="OrthoDB" id="9789566at2"/>
<dbReference type="InterPro" id="IPR050109">
    <property type="entry name" value="HTH-type_TetR-like_transc_reg"/>
</dbReference>
<reference evidence="4 5" key="1">
    <citation type="journal article" date="2013" name="Stand. Genomic Sci.">
        <title>Genomic Encyclopedia of Type Strains, Phase I: The one thousand microbial genomes (KMG-I) project.</title>
        <authorList>
            <person name="Kyrpides N.C."/>
            <person name="Woyke T."/>
            <person name="Eisen J.A."/>
            <person name="Garrity G."/>
            <person name="Lilburn T.G."/>
            <person name="Beck B.J."/>
            <person name="Whitman W.B."/>
            <person name="Hugenholtz P."/>
            <person name="Klenk H.P."/>
        </authorList>
    </citation>
    <scope>NUCLEOTIDE SEQUENCE [LARGE SCALE GENOMIC DNA]</scope>
    <source>
        <strain evidence="4 5">DSM 13484</strain>
    </source>
</reference>
<sequence length="57" mass="6540">MSRERNTEQQIIAAAKMIFLRKGLAGVRMQDIADEAGINKALLHYYNRSKDKLFSLN</sequence>
<dbReference type="EMBL" id="VLLG01000003">
    <property type="protein sequence ID" value="TWI89342.1"/>
    <property type="molecule type" value="Genomic_DNA"/>
</dbReference>
<dbReference type="Proteomes" id="UP000316778">
    <property type="component" value="Unassembled WGS sequence"/>
</dbReference>
<dbReference type="GO" id="GO:0003677">
    <property type="term" value="F:DNA binding"/>
    <property type="evidence" value="ECO:0007669"/>
    <property type="project" value="UniProtKB-UniRule"/>
</dbReference>
<proteinExistence type="predicted"/>
<dbReference type="SUPFAM" id="SSF46689">
    <property type="entry name" value="Homeodomain-like"/>
    <property type="match status" value="1"/>
</dbReference>
<dbReference type="PANTHER" id="PTHR30328">
    <property type="entry name" value="TRANSCRIPTIONAL REPRESSOR"/>
    <property type="match status" value="1"/>
</dbReference>
<name>A0A562T789_CHIJA</name>
<dbReference type="Pfam" id="PF00440">
    <property type="entry name" value="TetR_N"/>
    <property type="match status" value="1"/>
</dbReference>
<dbReference type="PRINTS" id="PR00455">
    <property type="entry name" value="HTHTETR"/>
</dbReference>
<dbReference type="InterPro" id="IPR001647">
    <property type="entry name" value="HTH_TetR"/>
</dbReference>
<feature type="DNA-binding region" description="H-T-H motif" evidence="2">
    <location>
        <begin position="28"/>
        <end position="47"/>
    </location>
</feature>
<protein>
    <submittedName>
        <fullName evidence="4">TetR family transcriptional regulator</fullName>
    </submittedName>
</protein>
<evidence type="ECO:0000259" key="3">
    <source>
        <dbReference type="PROSITE" id="PS50977"/>
    </source>
</evidence>
<evidence type="ECO:0000256" key="2">
    <source>
        <dbReference type="PROSITE-ProRule" id="PRU00335"/>
    </source>
</evidence>
<dbReference type="Gene3D" id="1.10.357.10">
    <property type="entry name" value="Tetracycline Repressor, domain 2"/>
    <property type="match status" value="1"/>
</dbReference>
<dbReference type="PROSITE" id="PS50977">
    <property type="entry name" value="HTH_TETR_2"/>
    <property type="match status" value="1"/>
</dbReference>